<evidence type="ECO:0000313" key="2">
    <source>
        <dbReference type="EMBL" id="BBP44490.1"/>
    </source>
</evidence>
<sequence length="93" mass="10382">MCSGENIEQTGVLFWLEMYRDKAKAISCAGSPKSLSSLSFSNKVFKKNKSPPWNGGVVSSLGYVILNVGRIMAPLPIFAPKKRNKKLRHWNIN</sequence>
<organism evidence="2 3">
    <name type="scientific">Thiosulfativibrio zosterae</name>
    <dbReference type="NCBI Taxonomy" id="2675053"/>
    <lineage>
        <taxon>Bacteria</taxon>
        <taxon>Pseudomonadati</taxon>
        <taxon>Pseudomonadota</taxon>
        <taxon>Gammaproteobacteria</taxon>
        <taxon>Thiotrichales</taxon>
        <taxon>Piscirickettsiaceae</taxon>
        <taxon>Thiosulfativibrio</taxon>
    </lineage>
</organism>
<keyword evidence="1" id="KW-0472">Membrane</keyword>
<gene>
    <name evidence="2" type="ORF">THMIRHAT_22360</name>
</gene>
<proteinExistence type="predicted"/>
<reference evidence="3" key="1">
    <citation type="submission" date="2019-11" db="EMBL/GenBank/DDBJ databases">
        <title>Isolation and characterization of two novel species in the genus Thiomicrorhabdus.</title>
        <authorList>
            <person name="Mochizuki J."/>
            <person name="Kojima H."/>
            <person name="Fukui M."/>
        </authorList>
    </citation>
    <scope>NUCLEOTIDE SEQUENCE [LARGE SCALE GENOMIC DNA]</scope>
    <source>
        <strain evidence="3">AkT22</strain>
    </source>
</reference>
<protein>
    <submittedName>
        <fullName evidence="2">Uncharacterized protein</fullName>
    </submittedName>
</protein>
<dbReference type="Proteomes" id="UP000501466">
    <property type="component" value="Chromosome"/>
</dbReference>
<dbReference type="EMBL" id="AP021888">
    <property type="protein sequence ID" value="BBP44490.1"/>
    <property type="molecule type" value="Genomic_DNA"/>
</dbReference>
<name>A0A6F8PR76_9GAMM</name>
<dbReference type="KEGG" id="tzo:THMIRHAT_22360"/>
<dbReference type="AlphaFoldDB" id="A0A6F8PR76"/>
<feature type="transmembrane region" description="Helical" evidence="1">
    <location>
        <begin position="60"/>
        <end position="79"/>
    </location>
</feature>
<evidence type="ECO:0000313" key="3">
    <source>
        <dbReference type="Proteomes" id="UP000501466"/>
    </source>
</evidence>
<keyword evidence="1" id="KW-0812">Transmembrane</keyword>
<keyword evidence="3" id="KW-1185">Reference proteome</keyword>
<keyword evidence="1" id="KW-1133">Transmembrane helix</keyword>
<evidence type="ECO:0000256" key="1">
    <source>
        <dbReference type="SAM" id="Phobius"/>
    </source>
</evidence>
<accession>A0A6F8PR76</accession>